<reference evidence="2 3" key="1">
    <citation type="submission" date="2019-03" db="EMBL/GenBank/DDBJ databases">
        <title>First draft genome of Liparis tanakae, snailfish: a comprehensive survey of snailfish specific genes.</title>
        <authorList>
            <person name="Kim W."/>
            <person name="Song I."/>
            <person name="Jeong J.-H."/>
            <person name="Kim D."/>
            <person name="Kim S."/>
            <person name="Ryu S."/>
            <person name="Song J.Y."/>
            <person name="Lee S.K."/>
        </authorList>
    </citation>
    <scope>NUCLEOTIDE SEQUENCE [LARGE SCALE GENOMIC DNA]</scope>
    <source>
        <tissue evidence="2">Muscle</tissue>
    </source>
</reference>
<comment type="caution">
    <text evidence="2">The sequence shown here is derived from an EMBL/GenBank/DDBJ whole genome shotgun (WGS) entry which is preliminary data.</text>
</comment>
<name>A0A4Z2FTL1_9TELE</name>
<dbReference type="AlphaFoldDB" id="A0A4Z2FTL1"/>
<dbReference type="Proteomes" id="UP000314294">
    <property type="component" value="Unassembled WGS sequence"/>
</dbReference>
<evidence type="ECO:0000256" key="1">
    <source>
        <dbReference type="SAM" id="MobiDB-lite"/>
    </source>
</evidence>
<keyword evidence="3" id="KW-1185">Reference proteome</keyword>
<feature type="region of interest" description="Disordered" evidence="1">
    <location>
        <begin position="1"/>
        <end position="21"/>
    </location>
</feature>
<sequence>MVTSTPPSSGPETGSTCRQIDSSGVLKLTDSILELHTDRQTSRFCPRSTTVEVRPKGTKAELCRAKTNGQEVGLEDSC</sequence>
<evidence type="ECO:0000313" key="3">
    <source>
        <dbReference type="Proteomes" id="UP000314294"/>
    </source>
</evidence>
<evidence type="ECO:0000313" key="2">
    <source>
        <dbReference type="EMBL" id="TNN44538.1"/>
    </source>
</evidence>
<feature type="compositionally biased region" description="Low complexity" evidence="1">
    <location>
        <begin position="1"/>
        <end position="16"/>
    </location>
</feature>
<accession>A0A4Z2FTL1</accession>
<organism evidence="2 3">
    <name type="scientific">Liparis tanakae</name>
    <name type="common">Tanaka's snailfish</name>
    <dbReference type="NCBI Taxonomy" id="230148"/>
    <lineage>
        <taxon>Eukaryota</taxon>
        <taxon>Metazoa</taxon>
        <taxon>Chordata</taxon>
        <taxon>Craniata</taxon>
        <taxon>Vertebrata</taxon>
        <taxon>Euteleostomi</taxon>
        <taxon>Actinopterygii</taxon>
        <taxon>Neopterygii</taxon>
        <taxon>Teleostei</taxon>
        <taxon>Neoteleostei</taxon>
        <taxon>Acanthomorphata</taxon>
        <taxon>Eupercaria</taxon>
        <taxon>Perciformes</taxon>
        <taxon>Cottioidei</taxon>
        <taxon>Cottales</taxon>
        <taxon>Liparidae</taxon>
        <taxon>Liparis</taxon>
    </lineage>
</organism>
<proteinExistence type="predicted"/>
<protein>
    <submittedName>
        <fullName evidence="2">Uncharacterized protein</fullName>
    </submittedName>
</protein>
<dbReference type="EMBL" id="SRLO01000897">
    <property type="protein sequence ID" value="TNN44538.1"/>
    <property type="molecule type" value="Genomic_DNA"/>
</dbReference>
<gene>
    <name evidence="2" type="ORF">EYF80_045261</name>
</gene>